<dbReference type="AlphaFoldDB" id="A0A0K9Z0B6"/>
<evidence type="ECO:0000256" key="4">
    <source>
        <dbReference type="ARBA" id="ARBA00023163"/>
    </source>
</evidence>
<dbReference type="NCBIfam" id="TIGR02937">
    <property type="entry name" value="sigma70-ECF"/>
    <property type="match status" value="1"/>
</dbReference>
<dbReference type="EMBL" id="BJON01000006">
    <property type="protein sequence ID" value="GED68070.1"/>
    <property type="molecule type" value="Genomic_DNA"/>
</dbReference>
<dbReference type="GO" id="GO:0003677">
    <property type="term" value="F:DNA binding"/>
    <property type="evidence" value="ECO:0007669"/>
    <property type="project" value="UniProtKB-KW"/>
</dbReference>
<dbReference type="SUPFAM" id="SSF88946">
    <property type="entry name" value="Sigma2 domain of RNA polymerase sigma factors"/>
    <property type="match status" value="1"/>
</dbReference>
<dbReference type="SUPFAM" id="SSF88659">
    <property type="entry name" value="Sigma3 and sigma4 domains of RNA polymerase sigma factors"/>
    <property type="match status" value="1"/>
</dbReference>
<keyword evidence="9" id="KW-1185">Reference proteome</keyword>
<sequence length="270" mass="31276">MSEQSTCMKSDKNRKENYSLYRMKNIMRCKEDSEYMGEVILANEDLIWHSVHKYIGKPDYLVKQYCLDKNDILQLGRLGIIKAIKAFDTDRGVKFSSFAVITIVREINCFLRDTGTIIRPTRSATTIITHISRIETEFGYLPPVEELSILLGEDVNKIKKALDVGRPVKYLHEPFKPASSSFDAPTSTVLDILEDEEKDVEEFVIDKIYVETLLERLKIHLTSKEWRVLQLRMQGFNQTQTAEKLKISQMSVSRIMNKIQNIKIINSYLT</sequence>
<dbReference type="InterPro" id="IPR014284">
    <property type="entry name" value="RNA_pol_sigma-70_dom"/>
</dbReference>
<evidence type="ECO:0000313" key="8">
    <source>
        <dbReference type="Proteomes" id="UP000036834"/>
    </source>
</evidence>
<evidence type="ECO:0000259" key="5">
    <source>
        <dbReference type="Pfam" id="PF04542"/>
    </source>
</evidence>
<dbReference type="InterPro" id="IPR013325">
    <property type="entry name" value="RNA_pol_sigma_r2"/>
</dbReference>
<evidence type="ECO:0000313" key="6">
    <source>
        <dbReference type="EMBL" id="GED68070.1"/>
    </source>
</evidence>
<dbReference type="PANTHER" id="PTHR30385:SF4">
    <property type="entry name" value="RNA POLYMERASE SIGMA-E FACTOR"/>
    <property type="match status" value="1"/>
</dbReference>
<dbReference type="GO" id="GO:0016987">
    <property type="term" value="F:sigma factor activity"/>
    <property type="evidence" value="ECO:0007669"/>
    <property type="project" value="UniProtKB-KW"/>
</dbReference>
<dbReference type="STRING" id="54915.ADS79_01140"/>
<dbReference type="PANTHER" id="PTHR30385">
    <property type="entry name" value="SIGMA FACTOR F FLAGELLAR"/>
    <property type="match status" value="1"/>
</dbReference>
<evidence type="ECO:0000256" key="1">
    <source>
        <dbReference type="ARBA" id="ARBA00023015"/>
    </source>
</evidence>
<reference evidence="6 9" key="3">
    <citation type="submission" date="2019-06" db="EMBL/GenBank/DDBJ databases">
        <title>Whole genome shotgun sequence of Brevibacillus reuszeri NBRC 15719.</title>
        <authorList>
            <person name="Hosoyama A."/>
            <person name="Uohara A."/>
            <person name="Ohji S."/>
            <person name="Ichikawa N."/>
        </authorList>
    </citation>
    <scope>NUCLEOTIDE SEQUENCE [LARGE SCALE GENOMIC DNA]</scope>
    <source>
        <strain evidence="6 9">NBRC 15719</strain>
    </source>
</reference>
<gene>
    <name evidence="7" type="ORF">ADS79_01140</name>
    <name evidence="6" type="ORF">BRE01_17720</name>
</gene>
<reference evidence="7" key="2">
    <citation type="submission" date="2015-07" db="EMBL/GenBank/DDBJ databases">
        <title>MeaNS - Measles Nucleotide Surveillance Program.</title>
        <authorList>
            <person name="Tran T."/>
            <person name="Druce J."/>
        </authorList>
    </citation>
    <scope>NUCLEOTIDE SEQUENCE</scope>
    <source>
        <strain evidence="7">DSM 9887</strain>
    </source>
</reference>
<feature type="domain" description="RNA polymerase sigma-70 region 2" evidence="5">
    <location>
        <begin position="43"/>
        <end position="114"/>
    </location>
</feature>
<evidence type="ECO:0000313" key="7">
    <source>
        <dbReference type="EMBL" id="KNB74341.1"/>
    </source>
</evidence>
<dbReference type="GO" id="GO:0006352">
    <property type="term" value="P:DNA-templated transcription initiation"/>
    <property type="evidence" value="ECO:0007669"/>
    <property type="project" value="InterPro"/>
</dbReference>
<dbReference type="InterPro" id="IPR007627">
    <property type="entry name" value="RNA_pol_sigma70_r2"/>
</dbReference>
<dbReference type="Pfam" id="PF04542">
    <property type="entry name" value="Sigma70_r2"/>
    <property type="match status" value="1"/>
</dbReference>
<dbReference type="Proteomes" id="UP000036834">
    <property type="component" value="Unassembled WGS sequence"/>
</dbReference>
<proteinExistence type="predicted"/>
<reference evidence="8" key="1">
    <citation type="submission" date="2015-07" db="EMBL/GenBank/DDBJ databases">
        <title>Genome sequencing project for genomic taxonomy and phylogenomics of Bacillus-like bacteria.</title>
        <authorList>
            <person name="Liu B."/>
            <person name="Wang J."/>
            <person name="Zhu Y."/>
            <person name="Liu G."/>
            <person name="Chen Q."/>
            <person name="Chen Z."/>
            <person name="Lan J."/>
            <person name="Che J."/>
            <person name="Ge C."/>
            <person name="Shi H."/>
            <person name="Pan Z."/>
            <person name="Liu X."/>
        </authorList>
    </citation>
    <scope>NUCLEOTIDE SEQUENCE [LARGE SCALE GENOMIC DNA]</scope>
    <source>
        <strain evidence="8">DSM 9887</strain>
    </source>
</reference>
<name>A0A0K9Z0B6_9BACL</name>
<dbReference type="OrthoDB" id="2637773at2"/>
<dbReference type="Gene3D" id="1.20.120.1810">
    <property type="match status" value="1"/>
</dbReference>
<dbReference type="Gene3D" id="1.20.140.160">
    <property type="match status" value="1"/>
</dbReference>
<evidence type="ECO:0000313" key="9">
    <source>
        <dbReference type="Proteomes" id="UP000319578"/>
    </source>
</evidence>
<dbReference type="RefSeq" id="WP_049736581.1">
    <property type="nucleotide sequence ID" value="NZ_BJON01000006.1"/>
</dbReference>
<dbReference type="PATRIC" id="fig|54915.3.peg.5374"/>
<dbReference type="Proteomes" id="UP000319578">
    <property type="component" value="Unassembled WGS sequence"/>
</dbReference>
<protein>
    <submittedName>
        <fullName evidence="7">RNA polymerase sigma factor</fullName>
    </submittedName>
</protein>
<dbReference type="InterPro" id="IPR013324">
    <property type="entry name" value="RNA_pol_sigma_r3/r4-like"/>
</dbReference>
<accession>A0A0K9Z0B6</accession>
<keyword evidence="2" id="KW-0731">Sigma factor</keyword>
<dbReference type="EMBL" id="LGIQ01000002">
    <property type="protein sequence ID" value="KNB74341.1"/>
    <property type="molecule type" value="Genomic_DNA"/>
</dbReference>
<evidence type="ECO:0000256" key="2">
    <source>
        <dbReference type="ARBA" id="ARBA00023082"/>
    </source>
</evidence>
<comment type="caution">
    <text evidence="7">The sequence shown here is derived from an EMBL/GenBank/DDBJ whole genome shotgun (WGS) entry which is preliminary data.</text>
</comment>
<keyword evidence="3" id="KW-0238">DNA-binding</keyword>
<keyword evidence="1" id="KW-0805">Transcription regulation</keyword>
<evidence type="ECO:0000256" key="3">
    <source>
        <dbReference type="ARBA" id="ARBA00023125"/>
    </source>
</evidence>
<organism evidence="7 8">
    <name type="scientific">Brevibacillus reuszeri</name>
    <dbReference type="NCBI Taxonomy" id="54915"/>
    <lineage>
        <taxon>Bacteria</taxon>
        <taxon>Bacillati</taxon>
        <taxon>Bacillota</taxon>
        <taxon>Bacilli</taxon>
        <taxon>Bacillales</taxon>
        <taxon>Paenibacillaceae</taxon>
        <taxon>Brevibacillus</taxon>
    </lineage>
</organism>
<keyword evidence="4" id="KW-0804">Transcription</keyword>